<comment type="similarity">
    <text evidence="10">Belongs to the acyltransferase CrtO family.</text>
</comment>
<dbReference type="GO" id="GO:0005886">
    <property type="term" value="C:plasma membrane"/>
    <property type="evidence" value="ECO:0007669"/>
    <property type="project" value="UniProtKB-SubCell"/>
</dbReference>
<organism evidence="14">
    <name type="scientific">Oceaniferula spumae</name>
    <dbReference type="NCBI Taxonomy" id="2979115"/>
    <lineage>
        <taxon>Bacteria</taxon>
        <taxon>Pseudomonadati</taxon>
        <taxon>Verrucomicrobiota</taxon>
        <taxon>Verrucomicrobiia</taxon>
        <taxon>Verrucomicrobiales</taxon>
        <taxon>Verrucomicrobiaceae</taxon>
        <taxon>Oceaniferula</taxon>
    </lineage>
</organism>
<sequence length="173" mass="20304">MANKPNGKDEKSADMWIELPNLWIAIINTLGIPATHMLLAWGSTRLPQPWFRKNPEETQQKRALQQFLIEKVFHIRSWKKHLPDAAPMFKGFPKATMQSKEPAYLRSFIAETRRGEFSHWLQMFAIPTFIIWTPWPGNLIVILWAVISNLPCILNLRYTRQRMCHFLHKLSSP</sequence>
<reference evidence="14" key="1">
    <citation type="submission" date="2024-07" db="EMBL/GenBank/DDBJ databases">
        <title>Complete genome sequence of Verrucomicrobiaceae bacterium NT6N.</title>
        <authorList>
            <person name="Huang C."/>
            <person name="Takami H."/>
            <person name="Hamasaki K."/>
        </authorList>
    </citation>
    <scope>NUCLEOTIDE SEQUENCE</scope>
    <source>
        <strain evidence="14">NT6N</strain>
    </source>
</reference>
<keyword evidence="8" id="KW-0012">Acyltransferase</keyword>
<dbReference type="KEGG" id="osu:NT6N_05370"/>
<evidence type="ECO:0000256" key="12">
    <source>
        <dbReference type="ARBA" id="ARBA00025324"/>
    </source>
</evidence>
<feature type="transmembrane region" description="Helical" evidence="13">
    <location>
        <begin position="22"/>
        <end position="42"/>
    </location>
</feature>
<evidence type="ECO:0000256" key="1">
    <source>
        <dbReference type="ARBA" id="ARBA00004162"/>
    </source>
</evidence>
<accession>A0AAT9FHN7</accession>
<dbReference type="AlphaFoldDB" id="A0AAT9FHN7"/>
<evidence type="ECO:0000313" key="14">
    <source>
        <dbReference type="EMBL" id="BDS05497.1"/>
    </source>
</evidence>
<gene>
    <name evidence="14" type="ORF">NT6N_05370</name>
</gene>
<evidence type="ECO:0000256" key="10">
    <source>
        <dbReference type="ARBA" id="ARBA00023603"/>
    </source>
</evidence>
<comment type="subcellular location">
    <subcellularLocation>
        <location evidence="1">Cell membrane</location>
        <topology evidence="1">Single-pass membrane protein</topology>
    </subcellularLocation>
</comment>
<evidence type="ECO:0000256" key="7">
    <source>
        <dbReference type="ARBA" id="ARBA00023136"/>
    </source>
</evidence>
<evidence type="ECO:0000256" key="4">
    <source>
        <dbReference type="ARBA" id="ARBA00022692"/>
    </source>
</evidence>
<evidence type="ECO:0000256" key="5">
    <source>
        <dbReference type="ARBA" id="ARBA00022729"/>
    </source>
</evidence>
<keyword evidence="4 13" id="KW-0812">Transmembrane</keyword>
<dbReference type="InterPro" id="IPR044021">
    <property type="entry name" value="CrtO"/>
</dbReference>
<keyword evidence="7 13" id="KW-0472">Membrane</keyword>
<dbReference type="Pfam" id="PF18927">
    <property type="entry name" value="CrtO"/>
    <property type="match status" value="1"/>
</dbReference>
<name>A0AAT9FHN7_9BACT</name>
<evidence type="ECO:0000256" key="13">
    <source>
        <dbReference type="SAM" id="Phobius"/>
    </source>
</evidence>
<keyword evidence="5" id="KW-0732">Signal</keyword>
<dbReference type="GO" id="GO:0016746">
    <property type="term" value="F:acyltransferase activity"/>
    <property type="evidence" value="ECO:0007669"/>
    <property type="project" value="UniProtKB-KW"/>
</dbReference>
<evidence type="ECO:0000256" key="9">
    <source>
        <dbReference type="ARBA" id="ARBA00023588"/>
    </source>
</evidence>
<keyword evidence="2" id="KW-1003">Cell membrane</keyword>
<evidence type="ECO:0000256" key="6">
    <source>
        <dbReference type="ARBA" id="ARBA00022989"/>
    </source>
</evidence>
<proteinExistence type="inferred from homology"/>
<keyword evidence="6 13" id="KW-1133">Transmembrane helix</keyword>
<evidence type="ECO:0000256" key="11">
    <source>
        <dbReference type="ARBA" id="ARBA00023667"/>
    </source>
</evidence>
<keyword evidence="3" id="KW-0808">Transferase</keyword>
<dbReference type="EMBL" id="AP026866">
    <property type="protein sequence ID" value="BDS05497.1"/>
    <property type="molecule type" value="Genomic_DNA"/>
</dbReference>
<comment type="function">
    <text evidence="12">Catalyzes the acylation of glycosyl-4,4'-diaponeurosporenoate, i.e. the esterification of glucose at the C6'' position with the carboxyl group of the C(15) fatty acid 12-methyltetradecanoic acid, to yield staphyloxanthin. This is the last step in the biosynthesis of this orange pigment, present in most staphylococci strains.</text>
</comment>
<evidence type="ECO:0000256" key="8">
    <source>
        <dbReference type="ARBA" id="ARBA00023315"/>
    </source>
</evidence>
<evidence type="ECO:0000256" key="2">
    <source>
        <dbReference type="ARBA" id="ARBA00022475"/>
    </source>
</evidence>
<evidence type="ECO:0000256" key="3">
    <source>
        <dbReference type="ARBA" id="ARBA00022679"/>
    </source>
</evidence>
<comment type="pathway">
    <text evidence="9">Carotenoid biosynthesis; staphyloxanthin biosynthesis; staphyloxanthin from farnesyl diphosphate: step 5/5.</text>
</comment>
<protein>
    <recommendedName>
        <fullName evidence="11">Glycosyl-4,4'-diaponeurosporenoate acyltransferase</fullName>
    </recommendedName>
</protein>
<feature type="transmembrane region" description="Helical" evidence="13">
    <location>
        <begin position="141"/>
        <end position="159"/>
    </location>
</feature>